<reference evidence="10 11" key="1">
    <citation type="submission" date="2013-11" db="EMBL/GenBank/DDBJ databases">
        <title>Draft genome of the bovine lungworm Dictyocaulus viviparus.</title>
        <authorList>
            <person name="Mitreva M."/>
        </authorList>
    </citation>
    <scope>NUCLEOTIDE SEQUENCE [LARGE SCALE GENOMIC DNA]</scope>
    <source>
        <strain evidence="10 11">HannoverDv2000</strain>
    </source>
</reference>
<keyword evidence="4 8" id="KW-0349">Heme</keyword>
<dbReference type="Proteomes" id="UP000053766">
    <property type="component" value="Unassembled WGS sequence"/>
</dbReference>
<dbReference type="PRINTS" id="PR00385">
    <property type="entry name" value="P450"/>
</dbReference>
<dbReference type="PANTHER" id="PTHR24291">
    <property type="entry name" value="CYTOCHROME P450 FAMILY 4"/>
    <property type="match status" value="1"/>
</dbReference>
<comment type="function">
    <text evidence="2">May be involved in the metabolism of insect hormones and in the breakdown of synthetic insecticides.</text>
</comment>
<organism evidence="10 11">
    <name type="scientific">Dictyocaulus viviparus</name>
    <name type="common">Bovine lungworm</name>
    <dbReference type="NCBI Taxonomy" id="29172"/>
    <lineage>
        <taxon>Eukaryota</taxon>
        <taxon>Metazoa</taxon>
        <taxon>Ecdysozoa</taxon>
        <taxon>Nematoda</taxon>
        <taxon>Chromadorea</taxon>
        <taxon>Rhabditida</taxon>
        <taxon>Rhabditina</taxon>
        <taxon>Rhabditomorpha</taxon>
        <taxon>Strongyloidea</taxon>
        <taxon>Metastrongylidae</taxon>
        <taxon>Dictyocaulus</taxon>
    </lineage>
</organism>
<dbReference type="PRINTS" id="PR00465">
    <property type="entry name" value="EP450IV"/>
</dbReference>
<dbReference type="PANTHER" id="PTHR24291:SF128">
    <property type="entry name" value="CYTOCHROME P450"/>
    <property type="match status" value="1"/>
</dbReference>
<dbReference type="GO" id="GO:0016705">
    <property type="term" value="F:oxidoreductase activity, acting on paired donors, with incorporation or reduction of molecular oxygen"/>
    <property type="evidence" value="ECO:0007669"/>
    <property type="project" value="InterPro"/>
</dbReference>
<accession>A0A0D8Y897</accession>
<proteinExistence type="inferred from homology"/>
<dbReference type="Pfam" id="PF00067">
    <property type="entry name" value="p450"/>
    <property type="match status" value="1"/>
</dbReference>
<dbReference type="InterPro" id="IPR001128">
    <property type="entry name" value="Cyt_P450"/>
</dbReference>
<comment type="cofactor">
    <cofactor evidence="1 8">
        <name>heme</name>
        <dbReference type="ChEBI" id="CHEBI:30413"/>
    </cofactor>
</comment>
<evidence type="ECO:0000256" key="4">
    <source>
        <dbReference type="ARBA" id="ARBA00022617"/>
    </source>
</evidence>
<dbReference type="InterPro" id="IPR036396">
    <property type="entry name" value="Cyt_P450_sf"/>
</dbReference>
<keyword evidence="6 8" id="KW-0408">Iron</keyword>
<dbReference type="GO" id="GO:0005789">
    <property type="term" value="C:endoplasmic reticulum membrane"/>
    <property type="evidence" value="ECO:0007669"/>
    <property type="project" value="UniProtKB-SubCell"/>
</dbReference>
<dbReference type="GO" id="GO:0005506">
    <property type="term" value="F:iron ion binding"/>
    <property type="evidence" value="ECO:0007669"/>
    <property type="project" value="InterPro"/>
</dbReference>
<dbReference type="Gene3D" id="1.10.630.10">
    <property type="entry name" value="Cytochrome P450"/>
    <property type="match status" value="1"/>
</dbReference>
<sequence>MTKRENGETGESRQKKAFLDLLLDIKDEGNICYENICEEVDTFMFEGSSQRACTSEDLKLMKYLEKCIKESLRICPPVPTFSRKLESDINIDGICIPKGCSIFVTPMTIHLNPTIYENPYTFDPERFNEENIKKRHSYSYIPFSAGPRNCIGQKFALLEEKTVLSWFFRRYSISSLVPHNINTPLPEIILKPSLGFPVILSKR</sequence>
<protein>
    <recommendedName>
        <fullName evidence="12">Unspecific monooxygenase</fullName>
    </recommendedName>
</protein>
<feature type="binding site" description="axial binding residue" evidence="8">
    <location>
        <position position="150"/>
    </location>
    <ligand>
        <name>heme</name>
        <dbReference type="ChEBI" id="CHEBI:30413"/>
    </ligand>
    <ligandPart>
        <name>Fe</name>
        <dbReference type="ChEBI" id="CHEBI:18248"/>
    </ligandPart>
</feature>
<dbReference type="PROSITE" id="PS00086">
    <property type="entry name" value="CYTOCHROME_P450"/>
    <property type="match status" value="1"/>
</dbReference>
<evidence type="ECO:0000256" key="3">
    <source>
        <dbReference type="ARBA" id="ARBA00010617"/>
    </source>
</evidence>
<dbReference type="GO" id="GO:0020037">
    <property type="term" value="F:heme binding"/>
    <property type="evidence" value="ECO:0007669"/>
    <property type="project" value="InterPro"/>
</dbReference>
<dbReference type="STRING" id="29172.A0A0D8Y897"/>
<dbReference type="GO" id="GO:0004497">
    <property type="term" value="F:monooxygenase activity"/>
    <property type="evidence" value="ECO:0007669"/>
    <property type="project" value="UniProtKB-KW"/>
</dbReference>
<keyword evidence="9" id="KW-0560">Oxidoreductase</keyword>
<keyword evidence="5 8" id="KW-0479">Metal-binding</keyword>
<evidence type="ECO:0008006" key="12">
    <source>
        <dbReference type="Google" id="ProtNLM"/>
    </source>
</evidence>
<evidence type="ECO:0000256" key="6">
    <source>
        <dbReference type="ARBA" id="ARBA00023004"/>
    </source>
</evidence>
<dbReference type="AlphaFoldDB" id="A0A0D8Y897"/>
<evidence type="ECO:0000256" key="9">
    <source>
        <dbReference type="RuleBase" id="RU000461"/>
    </source>
</evidence>
<dbReference type="EMBL" id="KN716197">
    <property type="protein sequence ID" value="KJH50796.1"/>
    <property type="molecule type" value="Genomic_DNA"/>
</dbReference>
<keyword evidence="7 9" id="KW-0503">Monooxygenase</keyword>
<dbReference type="SUPFAM" id="SSF48264">
    <property type="entry name" value="Cytochrome P450"/>
    <property type="match status" value="1"/>
</dbReference>
<evidence type="ECO:0000256" key="1">
    <source>
        <dbReference type="ARBA" id="ARBA00001971"/>
    </source>
</evidence>
<evidence type="ECO:0000313" key="11">
    <source>
        <dbReference type="Proteomes" id="UP000053766"/>
    </source>
</evidence>
<evidence type="ECO:0000256" key="7">
    <source>
        <dbReference type="ARBA" id="ARBA00023033"/>
    </source>
</evidence>
<keyword evidence="11" id="KW-1185">Reference proteome</keyword>
<reference evidence="11" key="2">
    <citation type="journal article" date="2016" name="Sci. Rep.">
        <title>Dictyocaulus viviparus genome, variome and transcriptome elucidate lungworm biology and support future intervention.</title>
        <authorList>
            <person name="McNulty S.N."/>
            <person name="Strube C."/>
            <person name="Rosa B.A."/>
            <person name="Martin J.C."/>
            <person name="Tyagi R."/>
            <person name="Choi Y.J."/>
            <person name="Wang Q."/>
            <person name="Hallsworth Pepin K."/>
            <person name="Zhang X."/>
            <person name="Ozersky P."/>
            <person name="Wilson R.K."/>
            <person name="Sternberg P.W."/>
            <person name="Gasser R.B."/>
            <person name="Mitreva M."/>
        </authorList>
    </citation>
    <scope>NUCLEOTIDE SEQUENCE [LARGE SCALE GENOMIC DNA]</scope>
    <source>
        <strain evidence="11">HannoverDv2000</strain>
    </source>
</reference>
<dbReference type="OrthoDB" id="1470350at2759"/>
<dbReference type="InterPro" id="IPR050196">
    <property type="entry name" value="Cytochrome_P450_Monoox"/>
</dbReference>
<comment type="similarity">
    <text evidence="3 9">Belongs to the cytochrome P450 family.</text>
</comment>
<evidence type="ECO:0000313" key="10">
    <source>
        <dbReference type="EMBL" id="KJH50796.1"/>
    </source>
</evidence>
<name>A0A0D8Y897_DICVI</name>
<evidence type="ECO:0000256" key="5">
    <source>
        <dbReference type="ARBA" id="ARBA00022723"/>
    </source>
</evidence>
<dbReference type="InterPro" id="IPR002403">
    <property type="entry name" value="Cyt_P450_E_grp-IV"/>
</dbReference>
<gene>
    <name evidence="10" type="ORF">DICVIV_03045</name>
</gene>
<dbReference type="InterPro" id="IPR017972">
    <property type="entry name" value="Cyt_P450_CS"/>
</dbReference>
<evidence type="ECO:0000256" key="2">
    <source>
        <dbReference type="ARBA" id="ARBA00003690"/>
    </source>
</evidence>
<evidence type="ECO:0000256" key="8">
    <source>
        <dbReference type="PIRSR" id="PIRSR602403-1"/>
    </source>
</evidence>